<dbReference type="InterPro" id="IPR009072">
    <property type="entry name" value="Histone-fold"/>
</dbReference>
<name>A0A1X0QJR9_9MICR</name>
<organism evidence="1 2">
    <name type="scientific">Hepatospora eriocheir</name>
    <dbReference type="NCBI Taxonomy" id="1081669"/>
    <lineage>
        <taxon>Eukaryota</taxon>
        <taxon>Fungi</taxon>
        <taxon>Fungi incertae sedis</taxon>
        <taxon>Microsporidia</taxon>
        <taxon>Hepatosporidae</taxon>
        <taxon>Hepatospora</taxon>
    </lineage>
</organism>
<sequence length="82" mass="9694">MTIKGIVLDVKEIVKVLKCKCNEERIEYIALGVEKYINRILDEAEKQVKDKNRVIVTENDIYDILEERNVPFLEFLKPKNNE</sequence>
<evidence type="ECO:0008006" key="3">
    <source>
        <dbReference type="Google" id="ProtNLM"/>
    </source>
</evidence>
<reference evidence="1 2" key="1">
    <citation type="journal article" date="2017" name="Environ. Microbiol.">
        <title>Decay of the glycolytic pathway and adaptation to intranuclear parasitism within Enterocytozoonidae microsporidia.</title>
        <authorList>
            <person name="Wiredu Boakye D."/>
            <person name="Jaroenlak P."/>
            <person name="Prachumwat A."/>
            <person name="Williams T.A."/>
            <person name="Bateman K.S."/>
            <person name="Itsathitphaisarn O."/>
            <person name="Sritunyalucksana K."/>
            <person name="Paszkiewicz K.H."/>
            <person name="Moore K.A."/>
            <person name="Stentiford G.D."/>
            <person name="Williams B.A."/>
        </authorList>
    </citation>
    <scope>NUCLEOTIDE SEQUENCE [LARGE SCALE GENOMIC DNA]</scope>
    <source>
        <strain evidence="2">canceri</strain>
    </source>
</reference>
<dbReference type="AlphaFoldDB" id="A0A1X0QJR9"/>
<dbReference type="VEuPathDB" id="MicrosporidiaDB:A0H76_2468"/>
<dbReference type="VEuPathDB" id="MicrosporidiaDB:HERIO_48"/>
<dbReference type="EMBL" id="LTAI01000075">
    <property type="protein sequence ID" value="ORE00031.1"/>
    <property type="molecule type" value="Genomic_DNA"/>
</dbReference>
<protein>
    <recommendedName>
        <fullName evidence="3">Transcription factor CBF/NF-Y/archaeal histone domain-containing protein</fullName>
    </recommendedName>
</protein>
<evidence type="ECO:0000313" key="1">
    <source>
        <dbReference type="EMBL" id="ORE00031.1"/>
    </source>
</evidence>
<evidence type="ECO:0000313" key="2">
    <source>
        <dbReference type="Proteomes" id="UP000192501"/>
    </source>
</evidence>
<gene>
    <name evidence="1" type="ORF">A0H76_2468</name>
</gene>
<dbReference type="SUPFAM" id="SSF47113">
    <property type="entry name" value="Histone-fold"/>
    <property type="match status" value="1"/>
</dbReference>
<comment type="caution">
    <text evidence="1">The sequence shown here is derived from an EMBL/GenBank/DDBJ whole genome shotgun (WGS) entry which is preliminary data.</text>
</comment>
<accession>A0A1X0QJR9</accession>
<dbReference type="GO" id="GO:0046982">
    <property type="term" value="F:protein heterodimerization activity"/>
    <property type="evidence" value="ECO:0007669"/>
    <property type="project" value="InterPro"/>
</dbReference>
<proteinExistence type="predicted"/>
<dbReference type="Proteomes" id="UP000192501">
    <property type="component" value="Unassembled WGS sequence"/>
</dbReference>